<dbReference type="Gene3D" id="1.10.10.10">
    <property type="entry name" value="Winged helix-like DNA-binding domain superfamily/Winged helix DNA-binding domain"/>
    <property type="match status" value="1"/>
</dbReference>
<gene>
    <name evidence="5" type="ORF">Q9312_12600</name>
</gene>
<dbReference type="PANTHER" id="PTHR38445">
    <property type="entry name" value="HTH-TYPE TRANSCRIPTIONAL REPRESSOR YTRA"/>
    <property type="match status" value="1"/>
</dbReference>
<keyword evidence="1" id="KW-0805">Transcription regulation</keyword>
<proteinExistence type="predicted"/>
<dbReference type="CDD" id="cd07377">
    <property type="entry name" value="WHTH_GntR"/>
    <property type="match status" value="1"/>
</dbReference>
<dbReference type="EMBL" id="CP133548">
    <property type="protein sequence ID" value="WMS86057.1"/>
    <property type="molecule type" value="Genomic_DNA"/>
</dbReference>
<dbReference type="PROSITE" id="PS50949">
    <property type="entry name" value="HTH_GNTR"/>
    <property type="match status" value="1"/>
</dbReference>
<dbReference type="GO" id="GO:0003677">
    <property type="term" value="F:DNA binding"/>
    <property type="evidence" value="ECO:0007669"/>
    <property type="project" value="UniProtKB-KW"/>
</dbReference>
<dbReference type="InterPro" id="IPR000524">
    <property type="entry name" value="Tscrpt_reg_HTH_GntR"/>
</dbReference>
<accession>A0AA51RR73</accession>
<dbReference type="SUPFAM" id="SSF46785">
    <property type="entry name" value="Winged helix' DNA-binding domain"/>
    <property type="match status" value="1"/>
</dbReference>
<dbReference type="InterPro" id="IPR036390">
    <property type="entry name" value="WH_DNA-bd_sf"/>
</dbReference>
<dbReference type="AlphaFoldDB" id="A0AA51RR73"/>
<sequence length="129" mass="14196">MLNPFIPLEIAPSSGVPIYRQLIDQIKRMVASEQLKPGDAMPSVRNVASQLAVNPMTISKAYSMLEVEGILERQRGKGMIVSSQMPVAGTLEERLTLLAPSIDSLITEARQLEIDLTTLVSAIRSQYEK</sequence>
<keyword evidence="6" id="KW-1185">Reference proteome</keyword>
<evidence type="ECO:0000256" key="3">
    <source>
        <dbReference type="ARBA" id="ARBA00023163"/>
    </source>
</evidence>
<dbReference type="SMART" id="SM00345">
    <property type="entry name" value="HTH_GNTR"/>
    <property type="match status" value="1"/>
</dbReference>
<feature type="domain" description="HTH gntR-type" evidence="4">
    <location>
        <begin position="16"/>
        <end position="84"/>
    </location>
</feature>
<dbReference type="RefSeq" id="WP_309201208.1">
    <property type="nucleotide sequence ID" value="NZ_CP133548.1"/>
</dbReference>
<keyword evidence="2" id="KW-0238">DNA-binding</keyword>
<dbReference type="Proteomes" id="UP001239782">
    <property type="component" value="Chromosome"/>
</dbReference>
<evidence type="ECO:0000256" key="1">
    <source>
        <dbReference type="ARBA" id="ARBA00023015"/>
    </source>
</evidence>
<dbReference type="KEGG" id="plei:Q9312_12600"/>
<dbReference type="Pfam" id="PF00392">
    <property type="entry name" value="GntR"/>
    <property type="match status" value="1"/>
</dbReference>
<dbReference type="InterPro" id="IPR036388">
    <property type="entry name" value="WH-like_DNA-bd_sf"/>
</dbReference>
<dbReference type="PANTHER" id="PTHR38445:SF7">
    <property type="entry name" value="GNTR-FAMILY TRANSCRIPTIONAL REGULATOR"/>
    <property type="match status" value="1"/>
</dbReference>
<evidence type="ECO:0000256" key="2">
    <source>
        <dbReference type="ARBA" id="ARBA00023125"/>
    </source>
</evidence>
<evidence type="ECO:0000313" key="6">
    <source>
        <dbReference type="Proteomes" id="UP001239782"/>
    </source>
</evidence>
<name>A0AA51RR73_9GAMM</name>
<protein>
    <submittedName>
        <fullName evidence="5">GntR family transcriptional regulator</fullName>
    </submittedName>
</protein>
<evidence type="ECO:0000313" key="5">
    <source>
        <dbReference type="EMBL" id="WMS86057.1"/>
    </source>
</evidence>
<reference evidence="5 6" key="1">
    <citation type="submission" date="2023-08" db="EMBL/GenBank/DDBJ databases">
        <title>Pleionea litopenaei sp. nov., isolated from stomach of juvenile Litopenaeus vannamei.</title>
        <authorList>
            <person name="Rho A.M."/>
            <person name="Hwang C.Y."/>
        </authorList>
    </citation>
    <scope>NUCLEOTIDE SEQUENCE [LARGE SCALE GENOMIC DNA]</scope>
    <source>
        <strain evidence="5 6">HL-JVS1</strain>
    </source>
</reference>
<keyword evidence="3" id="KW-0804">Transcription</keyword>
<organism evidence="5 6">
    <name type="scientific">Pleionea litopenaei</name>
    <dbReference type="NCBI Taxonomy" id="3070815"/>
    <lineage>
        <taxon>Bacteria</taxon>
        <taxon>Pseudomonadati</taxon>
        <taxon>Pseudomonadota</taxon>
        <taxon>Gammaproteobacteria</taxon>
        <taxon>Oceanospirillales</taxon>
        <taxon>Pleioneaceae</taxon>
        <taxon>Pleionea</taxon>
    </lineage>
</organism>
<dbReference type="GO" id="GO:0003700">
    <property type="term" value="F:DNA-binding transcription factor activity"/>
    <property type="evidence" value="ECO:0007669"/>
    <property type="project" value="InterPro"/>
</dbReference>
<evidence type="ECO:0000259" key="4">
    <source>
        <dbReference type="PROSITE" id="PS50949"/>
    </source>
</evidence>